<dbReference type="GO" id="GO:0005886">
    <property type="term" value="C:plasma membrane"/>
    <property type="evidence" value="ECO:0007669"/>
    <property type="project" value="UniProtKB-SubCell"/>
</dbReference>
<dbReference type="EMBL" id="JH597768">
    <property type="protein sequence ID" value="EHP69269.1"/>
    <property type="molecule type" value="Genomic_DNA"/>
</dbReference>
<evidence type="ECO:0000256" key="2">
    <source>
        <dbReference type="ARBA" id="ARBA00022475"/>
    </source>
</evidence>
<evidence type="ECO:0000259" key="7">
    <source>
        <dbReference type="Pfam" id="PF03458"/>
    </source>
</evidence>
<dbReference type="AlphaFoldDB" id="H2C642"/>
<organism evidence="8 9">
    <name type="scientific">Metallosphaera yellowstonensis MK1</name>
    <dbReference type="NCBI Taxonomy" id="671065"/>
    <lineage>
        <taxon>Archaea</taxon>
        <taxon>Thermoproteota</taxon>
        <taxon>Thermoprotei</taxon>
        <taxon>Sulfolobales</taxon>
        <taxon>Sulfolobaceae</taxon>
        <taxon>Metallosphaera</taxon>
    </lineage>
</organism>
<dbReference type="InterPro" id="IPR005115">
    <property type="entry name" value="Gly_transporter"/>
</dbReference>
<evidence type="ECO:0000256" key="5">
    <source>
        <dbReference type="ARBA" id="ARBA00023136"/>
    </source>
</evidence>
<dbReference type="RefSeq" id="WP_009073138.1">
    <property type="nucleotide sequence ID" value="NZ_JH597768.1"/>
</dbReference>
<feature type="transmembrane region" description="Helical" evidence="6">
    <location>
        <begin position="119"/>
        <end position="140"/>
    </location>
</feature>
<proteinExistence type="predicted"/>
<dbReference type="Pfam" id="PF03458">
    <property type="entry name" value="Gly_transporter"/>
    <property type="match status" value="2"/>
</dbReference>
<keyword evidence="9" id="KW-1185">Reference proteome</keyword>
<name>H2C642_9CREN</name>
<dbReference type="HOGENOM" id="CLU_064906_2_1_2"/>
<evidence type="ECO:0000256" key="3">
    <source>
        <dbReference type="ARBA" id="ARBA00022692"/>
    </source>
</evidence>
<dbReference type="Proteomes" id="UP000003980">
    <property type="component" value="Unassembled WGS sequence"/>
</dbReference>
<feature type="transmembrane region" description="Helical" evidence="6">
    <location>
        <begin position="31"/>
        <end position="50"/>
    </location>
</feature>
<comment type="subcellular location">
    <subcellularLocation>
        <location evidence="1">Cell membrane</location>
        <topology evidence="1">Multi-pass membrane protein</topology>
    </subcellularLocation>
</comment>
<feature type="transmembrane region" description="Helical" evidence="6">
    <location>
        <begin position="70"/>
        <end position="86"/>
    </location>
</feature>
<protein>
    <submittedName>
        <fullName evidence="8">Putative membrane protein</fullName>
    </submittedName>
</protein>
<gene>
    <name evidence="8" type="ORF">MetMK1DRAFT_00020180</name>
</gene>
<evidence type="ECO:0000256" key="1">
    <source>
        <dbReference type="ARBA" id="ARBA00004651"/>
    </source>
</evidence>
<dbReference type="STRING" id="671065.MetMK1DRAFT_00020180"/>
<reference evidence="8 9" key="1">
    <citation type="submission" date="2012-01" db="EMBL/GenBank/DDBJ databases">
        <title>Improved High-Quality Draft sequence of Metallosphaera yellowstonensis MK1.</title>
        <authorList>
            <consortium name="US DOE Joint Genome Institute"/>
            <person name="Lucas S."/>
            <person name="Han J."/>
            <person name="Cheng J.-F."/>
            <person name="Goodwin L."/>
            <person name="Pitluck S."/>
            <person name="Peters L."/>
            <person name="Teshima H."/>
            <person name="Detter J.C."/>
            <person name="Han C."/>
            <person name="Tapia R."/>
            <person name="Land M."/>
            <person name="Hauser L."/>
            <person name="Kyrpides N."/>
            <person name="Kozubal M."/>
            <person name="Macur R.E."/>
            <person name="Jay Z."/>
            <person name="Inskeep W."/>
            <person name="Woyke T."/>
        </authorList>
    </citation>
    <scope>NUCLEOTIDE SEQUENCE [LARGE SCALE GENOMIC DNA]</scope>
    <source>
        <strain evidence="8 9">MK1</strain>
    </source>
</reference>
<feature type="transmembrane region" description="Helical" evidence="6">
    <location>
        <begin position="6"/>
        <end position="24"/>
    </location>
</feature>
<feature type="domain" description="Glycine transporter" evidence="7">
    <location>
        <begin position="10"/>
        <end position="83"/>
    </location>
</feature>
<feature type="domain" description="Glycine transporter" evidence="7">
    <location>
        <begin position="95"/>
        <end position="168"/>
    </location>
</feature>
<keyword evidence="4 6" id="KW-1133">Transmembrane helix</keyword>
<evidence type="ECO:0000256" key="6">
    <source>
        <dbReference type="SAM" id="Phobius"/>
    </source>
</evidence>
<dbReference type="PANTHER" id="PTHR30506:SF3">
    <property type="entry name" value="UPF0126 INNER MEMBRANE PROTEIN YADS-RELATED"/>
    <property type="match status" value="1"/>
</dbReference>
<accession>H2C642</accession>
<sequence length="203" mass="21586">MFLQEILTGLNYLGILAFSISGSLKAFEKKLDLLGVLVLGFSTALAGGIVRDVLLGVFPPTSLREVQPPLIAILGSIITVLLYRQLRKIHMAILIADAVGLGAFTATGAEIGLEHGLNLLGTAMIASLTAVGGGVLRDLLSNEIPIVLKRDFYATPTIIGGIVFYFLAQWFGGQTSLILTSVLVTGLRLLAMIRKWELPKVGG</sequence>
<evidence type="ECO:0000256" key="4">
    <source>
        <dbReference type="ARBA" id="ARBA00022989"/>
    </source>
</evidence>
<keyword evidence="3 6" id="KW-0812">Transmembrane</keyword>
<dbReference type="OrthoDB" id="116318at2157"/>
<keyword evidence="5 6" id="KW-0472">Membrane</keyword>
<evidence type="ECO:0000313" key="9">
    <source>
        <dbReference type="Proteomes" id="UP000003980"/>
    </source>
</evidence>
<dbReference type="PANTHER" id="PTHR30506">
    <property type="entry name" value="INNER MEMBRANE PROTEIN"/>
    <property type="match status" value="1"/>
</dbReference>
<keyword evidence="2" id="KW-1003">Cell membrane</keyword>
<feature type="transmembrane region" description="Helical" evidence="6">
    <location>
        <begin position="93"/>
        <end position="113"/>
    </location>
</feature>
<dbReference type="eggNOG" id="arCOG04641">
    <property type="taxonomic scope" value="Archaea"/>
</dbReference>
<evidence type="ECO:0000313" key="8">
    <source>
        <dbReference type="EMBL" id="EHP69269.1"/>
    </source>
</evidence>